<comment type="caution">
    <text evidence="1">The sequence shown here is derived from an EMBL/GenBank/DDBJ whole genome shotgun (WGS) entry which is preliminary data.</text>
</comment>
<evidence type="ECO:0000313" key="2">
    <source>
        <dbReference type="Proteomes" id="UP000660047"/>
    </source>
</evidence>
<evidence type="ECO:0000313" key="1">
    <source>
        <dbReference type="EMBL" id="GFO93751.1"/>
    </source>
</evidence>
<proteinExistence type="predicted"/>
<gene>
    <name evidence="1" type="ORF">COEU31_07970</name>
</gene>
<dbReference type="AlphaFoldDB" id="A0AAI9NY07"/>
<dbReference type="RefSeq" id="WP_015533918.1">
    <property type="nucleotide sequence ID" value="NZ_BLYL01000003.1"/>
</dbReference>
<accession>A0AAI9NY07</accession>
<name>A0AAI9NY07_9FIRM</name>
<organism evidence="1 2">
    <name type="scientific">Coprococcus eutactus</name>
    <dbReference type="NCBI Taxonomy" id="33043"/>
    <lineage>
        <taxon>Bacteria</taxon>
        <taxon>Bacillati</taxon>
        <taxon>Bacillota</taxon>
        <taxon>Clostridia</taxon>
        <taxon>Lachnospirales</taxon>
        <taxon>Lachnospiraceae</taxon>
        <taxon>Coprococcus</taxon>
    </lineage>
</organism>
<reference evidence="1" key="1">
    <citation type="submission" date="2020-06" db="EMBL/GenBank/DDBJ databases">
        <title>Characterization of fructooligosaccharide metabolism and fructooligosaccharide-degrading enzymes in human commensal butyrate producers.</title>
        <authorList>
            <person name="Tanno H."/>
            <person name="Fujii T."/>
            <person name="Hirano K."/>
            <person name="Maeno S."/>
            <person name="Tonozuka T."/>
            <person name="Sakamoto M."/>
            <person name="Ohkuma M."/>
            <person name="Tochio T."/>
            <person name="Endo A."/>
        </authorList>
    </citation>
    <scope>NUCLEOTIDE SEQUENCE</scope>
    <source>
        <strain evidence="1">JCM 31265</strain>
    </source>
</reference>
<protein>
    <submittedName>
        <fullName evidence="1">Uncharacterized protein</fullName>
    </submittedName>
</protein>
<dbReference type="EMBL" id="BLYL01000003">
    <property type="protein sequence ID" value="GFO93751.1"/>
    <property type="molecule type" value="Genomic_DNA"/>
</dbReference>
<dbReference type="Proteomes" id="UP000660047">
    <property type="component" value="Unassembled WGS sequence"/>
</dbReference>
<sequence length="685" mass="78015">MLPANIGQAGDNALSIAASSNKGTLIRYLNDQVEDGFYTLVIDSLKDSNFDLSTMTVDDEVRAQCTKLYELAEFVDFNIKATGHYAIEEWIEPLFRFVYGDIDPTDIDAPVSATGVYRYSVWLLYLLQLEKIPECMRLIGDKIAPLLINISYQILEDDDRPKNFDKALLGYLDLINVVMEMDISAKDIGSDSYINNLEVLYDYVIEDAHAPNDYKIQLSINLFSIYIANKQYEKAFQFYGLNAEYIPIDNLSVYSNFKELIKNVTSTEAAKILSSKVASEISKQEVYNKRIDSLLNETCAFTKKVYQAIENEPEVKKVLQTLGSGAQLSGRQNIPEGAYEYNKLFIECGIKAYVNSDITQKSYEEKYESLEILSKALNVLFEGYSLYEVSNKIEDQYIELTWCCNFLNANPSMLKAFFSVKEKVKVFDVRKKSIVEKNNKNKEVYSMLDNRQKILLFMAAEDMVVNGLNSTKKMVLASSYDINTAKKYLHETYVRTALPEKYKEENEQGGGGLFGKKQQAMPADLVSLCKVAIVEEMLCKSEYLYHQHTLKGIDKPSNEEMTYSVACLIKCINHMINKKSKAAAAPNKKVIITKTGKVIELNDESGQALEKQESGIIEAIDNIVVQLKDKSESNVKYVKDYIEDLMNTLMKYNWDMNVQLDEFSGEELRNKAFLVIKKLNYDLLK</sequence>